<evidence type="ECO:0000256" key="1">
    <source>
        <dbReference type="ARBA" id="ARBA00022603"/>
    </source>
</evidence>
<dbReference type="Pfam" id="PF00303">
    <property type="entry name" value="Thymidylat_synt"/>
    <property type="match status" value="1"/>
</dbReference>
<organism evidence="4">
    <name type="scientific">marine sediment metagenome</name>
    <dbReference type="NCBI Taxonomy" id="412755"/>
    <lineage>
        <taxon>unclassified sequences</taxon>
        <taxon>metagenomes</taxon>
        <taxon>ecological metagenomes</taxon>
    </lineage>
</organism>
<name>A0A0F9JRD8_9ZZZZ</name>
<proteinExistence type="predicted"/>
<dbReference type="GO" id="GO:0006231">
    <property type="term" value="P:dTMP biosynthetic process"/>
    <property type="evidence" value="ECO:0007669"/>
    <property type="project" value="TreeGrafter"/>
</dbReference>
<evidence type="ECO:0000256" key="2">
    <source>
        <dbReference type="ARBA" id="ARBA00022679"/>
    </source>
</evidence>
<dbReference type="PANTHER" id="PTHR11548:SF1">
    <property type="entry name" value="THYMIDYLATE SYNTHASE 1"/>
    <property type="match status" value="1"/>
</dbReference>
<dbReference type="Gene3D" id="3.30.572.10">
    <property type="entry name" value="Thymidylate synthase/dCMP hydroxymethylase domain"/>
    <property type="match status" value="1"/>
</dbReference>
<dbReference type="GO" id="GO:0005829">
    <property type="term" value="C:cytosol"/>
    <property type="evidence" value="ECO:0007669"/>
    <property type="project" value="TreeGrafter"/>
</dbReference>
<protein>
    <recommendedName>
        <fullName evidence="3">Thymidylate synthase/dCMP hydroxymethylase domain-containing protein</fullName>
    </recommendedName>
</protein>
<dbReference type="EMBL" id="LAZR01015614">
    <property type="protein sequence ID" value="KKM08151.1"/>
    <property type="molecule type" value="Genomic_DNA"/>
</dbReference>
<accession>A0A0F9JRD8</accession>
<dbReference type="InterPro" id="IPR036926">
    <property type="entry name" value="Thymidate_synth/dCMP_Mease_sf"/>
</dbReference>
<dbReference type="GO" id="GO:0004799">
    <property type="term" value="F:thymidylate synthase activity"/>
    <property type="evidence" value="ECO:0007669"/>
    <property type="project" value="TreeGrafter"/>
</dbReference>
<dbReference type="PANTHER" id="PTHR11548">
    <property type="entry name" value="THYMIDYLATE SYNTHASE 1"/>
    <property type="match status" value="1"/>
</dbReference>
<evidence type="ECO:0000259" key="3">
    <source>
        <dbReference type="Pfam" id="PF00303"/>
    </source>
</evidence>
<dbReference type="GO" id="GO:0032259">
    <property type="term" value="P:methylation"/>
    <property type="evidence" value="ECO:0007669"/>
    <property type="project" value="UniProtKB-KW"/>
</dbReference>
<gene>
    <name evidence="4" type="ORF">LCGC14_1726720</name>
</gene>
<dbReference type="SUPFAM" id="SSF55831">
    <property type="entry name" value="Thymidylate synthase/dCMP hydroxymethylase"/>
    <property type="match status" value="1"/>
</dbReference>
<dbReference type="AlphaFoldDB" id="A0A0F9JRD8"/>
<feature type="non-terminal residue" evidence="4">
    <location>
        <position position="196"/>
    </location>
</feature>
<feature type="domain" description="Thymidylate synthase/dCMP hydroxymethylase" evidence="3">
    <location>
        <begin position="64"/>
        <end position="193"/>
    </location>
</feature>
<keyword evidence="2" id="KW-0808">Transferase</keyword>
<evidence type="ECO:0000313" key="4">
    <source>
        <dbReference type="EMBL" id="KKM08151.1"/>
    </source>
</evidence>
<comment type="caution">
    <text evidence="4">The sequence shown here is derived from an EMBL/GenBank/DDBJ whole genome shotgun (WGS) entry which is preliminary data.</text>
</comment>
<sequence>MEVFRSPSPHELYRHQLDALNSYGSEVVVRGLRTKELLDVATVIEKPDRRVHIVPGRWANPFLALSEALHILGGRHDVASLLPYNKHILNFSDDGVDLYGAYGRRIKDQIPHILNRLRADPNDRRAILSIWEDRDLDADTKDPPCNDIVAFKLREDRLYMTIFNRSNDLHWGLYAVNLPTFSILQEYLAARLQVQL</sequence>
<reference evidence="4" key="1">
    <citation type="journal article" date="2015" name="Nature">
        <title>Complex archaea that bridge the gap between prokaryotes and eukaryotes.</title>
        <authorList>
            <person name="Spang A."/>
            <person name="Saw J.H."/>
            <person name="Jorgensen S.L."/>
            <person name="Zaremba-Niedzwiedzka K."/>
            <person name="Martijn J."/>
            <person name="Lind A.E."/>
            <person name="van Eijk R."/>
            <person name="Schleper C."/>
            <person name="Guy L."/>
            <person name="Ettema T.J."/>
        </authorList>
    </citation>
    <scope>NUCLEOTIDE SEQUENCE</scope>
</reference>
<dbReference type="InterPro" id="IPR023451">
    <property type="entry name" value="Thymidate_synth/dCMP_Mease_dom"/>
</dbReference>
<dbReference type="InterPro" id="IPR045097">
    <property type="entry name" value="Thymidate_synth/dCMP_Mease"/>
</dbReference>
<keyword evidence="1" id="KW-0489">Methyltransferase</keyword>